<dbReference type="Gene3D" id="3.30.460.10">
    <property type="entry name" value="Beta Polymerase, domain 2"/>
    <property type="match status" value="1"/>
</dbReference>
<dbReference type="CDD" id="cd04876">
    <property type="entry name" value="ACT_RelA-SpoT"/>
    <property type="match status" value="1"/>
</dbReference>
<dbReference type="FunFam" id="3.30.460.10:FF:000001">
    <property type="entry name" value="GTP pyrophosphokinase RelA"/>
    <property type="match status" value="1"/>
</dbReference>
<dbReference type="Pfam" id="PF04607">
    <property type="entry name" value="RelA_SpoT"/>
    <property type="match status" value="1"/>
</dbReference>
<comment type="pathway">
    <text evidence="1">Purine metabolism; ppGpp biosynthesis; ppGpp from GTP: step 1/2.</text>
</comment>
<dbReference type="InterPro" id="IPR004811">
    <property type="entry name" value="RelA/Spo_fam"/>
</dbReference>
<evidence type="ECO:0000256" key="4">
    <source>
        <dbReference type="ARBA" id="ARBA00023134"/>
    </source>
</evidence>
<dbReference type="InterPro" id="IPR002912">
    <property type="entry name" value="ACT_dom"/>
</dbReference>
<dbReference type="RefSeq" id="WP_115752540.1">
    <property type="nucleotide sequence ID" value="NZ_LARY01000001.1"/>
</dbReference>
<dbReference type="InterPro" id="IPR045865">
    <property type="entry name" value="ACT-like_dom_sf"/>
</dbReference>
<dbReference type="InterPro" id="IPR012675">
    <property type="entry name" value="Beta-grasp_dom_sf"/>
</dbReference>
<evidence type="ECO:0000259" key="12">
    <source>
        <dbReference type="PROSITE" id="PS51831"/>
    </source>
</evidence>
<comment type="caution">
    <text evidence="14">The sequence shown here is derived from an EMBL/GenBank/DDBJ whole genome shotgun (WGS) entry which is preliminary data.</text>
</comment>
<dbReference type="InterPro" id="IPR033655">
    <property type="entry name" value="TGS_RelA/SpoT"/>
</dbReference>
<dbReference type="PANTHER" id="PTHR21262:SF31">
    <property type="entry name" value="GTP PYROPHOSPHOKINASE"/>
    <property type="match status" value="1"/>
</dbReference>
<keyword evidence="4" id="KW-0342">GTP-binding</keyword>
<evidence type="ECO:0000256" key="2">
    <source>
        <dbReference type="ARBA" id="ARBA00013251"/>
    </source>
</evidence>
<dbReference type="InterPro" id="IPR012676">
    <property type="entry name" value="TGS-like"/>
</dbReference>
<dbReference type="SMART" id="SM00471">
    <property type="entry name" value="HDc"/>
    <property type="match status" value="1"/>
</dbReference>
<dbReference type="InterPro" id="IPR045600">
    <property type="entry name" value="RelA/SpoT_AH_RIS"/>
</dbReference>
<dbReference type="SUPFAM" id="SSF55021">
    <property type="entry name" value="ACT-like"/>
    <property type="match status" value="1"/>
</dbReference>
<dbReference type="CDD" id="cd05399">
    <property type="entry name" value="NT_Rel-Spo_like"/>
    <property type="match status" value="1"/>
</dbReference>
<dbReference type="GO" id="GO:0008728">
    <property type="term" value="F:GTP diphosphokinase activity"/>
    <property type="evidence" value="ECO:0007669"/>
    <property type="project" value="UniProtKB-EC"/>
</dbReference>
<protein>
    <recommendedName>
        <fullName evidence="3">GTP pyrophosphokinase</fullName>
        <ecNumber evidence="2">2.7.6.5</ecNumber>
    </recommendedName>
    <alternativeName>
        <fullName evidence="6">(p)ppGpp synthase</fullName>
    </alternativeName>
    <alternativeName>
        <fullName evidence="5">ATP:GTP 3'-pyrophosphotransferase</fullName>
    </alternativeName>
    <alternativeName>
        <fullName evidence="7">ppGpp synthase I</fullName>
    </alternativeName>
</protein>
<dbReference type="GO" id="GO:0015970">
    <property type="term" value="P:guanosine tetraphosphate biosynthetic process"/>
    <property type="evidence" value="ECO:0007669"/>
    <property type="project" value="UniProtKB-UniPathway"/>
</dbReference>
<dbReference type="InterPro" id="IPR043519">
    <property type="entry name" value="NT_sf"/>
</dbReference>
<gene>
    <name evidence="14" type="ORF">UR08_04935</name>
</gene>
<sequence>MAKDQNLTAEQVIEMASHYMNKEHLAIVEKAYKFARDAHSEQFRKSGEPYIIHPIQVAGILVELHMDPQTVASGFLHDVVEDTEVTLEDLQEAFGEEVAMLVDGVTKLGKIKYKSHEEQQAENHRKMFIAMAQDIRVILIKLADRLHNMRTLKHLPVEKQRRISTETLEIFAPLAHRLGISRVKWELEDTALRYLNPQQYYRIVHLMKQKRGEREQYLQDVIDGVQENLKELHIEADISGRPKHIYSIYQKMSEQHKQFNEIYDLLAVRILVSSIKDCYAVLGVIHTRWKPMPGRFKDYIAMPKSNMYQSLHTTVIGPQGEPLEVQIRTQEMHQIAEYGVAAHWAYKEGKVVNSKTSFDNKMTWFREILEYQNESDNAEEFMESLKLDLFSDVVYVFTPKGDVFELPNGSVPLDFAYRIHTEIGNKTIGAKVNGKIVTLDYKLKTGDIIDILTSKHSYGPSRDWLKLVQTSQARNKIRQFFKRQDKEENIEKGRDMVEKELRQMDYEPKKIMTQENMKRVIDKLNFAQEDDLFAAVGYNGITALQVANRLTEKERKEREQEEQTEKLLTQAEQKNNSAEQNNEKLKIKHNAGVVVQGVGNLLIRLSRCCNPVPGDQIVGYITKGRGISIHRKDCPNVQLTETDRLIDVEWEDADEKSKTDYNVDIEVFGYNRNGLLNDILQVVNSLTSNINGVNAKVDQNKMATLVLTLQIHNIAHLQRVVDKIKQIPDVYTVRRLMN</sequence>
<evidence type="ECO:0000313" key="14">
    <source>
        <dbReference type="EMBL" id="RDX02852.1"/>
    </source>
</evidence>
<keyword evidence="15" id="KW-1185">Reference proteome</keyword>
<evidence type="ECO:0000256" key="9">
    <source>
        <dbReference type="RuleBase" id="RU003847"/>
    </source>
</evidence>
<feature type="coiled-coil region" evidence="10">
    <location>
        <begin position="543"/>
        <end position="588"/>
    </location>
</feature>
<evidence type="ECO:0000256" key="3">
    <source>
        <dbReference type="ARBA" id="ARBA00019852"/>
    </source>
</evidence>
<dbReference type="InterPro" id="IPR006674">
    <property type="entry name" value="HD_domain"/>
</dbReference>
<dbReference type="Pfam" id="PF13328">
    <property type="entry name" value="HD_4"/>
    <property type="match status" value="1"/>
</dbReference>
<dbReference type="SUPFAM" id="SSF81271">
    <property type="entry name" value="TGS-like"/>
    <property type="match status" value="1"/>
</dbReference>
<dbReference type="Gene3D" id="3.30.70.260">
    <property type="match status" value="1"/>
</dbReference>
<keyword evidence="4" id="KW-0547">Nucleotide-binding</keyword>
<reference evidence="15" key="1">
    <citation type="submission" date="2015-04" db="EMBL/GenBank/DDBJ databases">
        <authorList>
            <person name="Schardt J."/>
            <person name="Mueller-Herbst S."/>
            <person name="Scherer S."/>
            <person name="Huptas C."/>
        </authorList>
    </citation>
    <scope>NUCLEOTIDE SEQUENCE [LARGE SCALE GENOMIC DNA]</scope>
    <source>
        <strain evidence="15">Kiel-L1</strain>
    </source>
</reference>
<feature type="domain" description="ACT" evidence="11">
    <location>
        <begin position="664"/>
        <end position="738"/>
    </location>
</feature>
<dbReference type="InterPro" id="IPR004095">
    <property type="entry name" value="TGS"/>
</dbReference>
<dbReference type="PROSITE" id="PS51880">
    <property type="entry name" value="TGS"/>
    <property type="match status" value="1"/>
</dbReference>
<dbReference type="Pfam" id="PF19296">
    <property type="entry name" value="RelA_AH_RIS"/>
    <property type="match status" value="1"/>
</dbReference>
<dbReference type="FunFam" id="1.10.3210.10:FF:000001">
    <property type="entry name" value="GTP pyrophosphokinase RelA"/>
    <property type="match status" value="1"/>
</dbReference>
<dbReference type="InterPro" id="IPR003607">
    <property type="entry name" value="HD/PDEase_dom"/>
</dbReference>
<dbReference type="EC" id="2.7.6.5" evidence="2"/>
<proteinExistence type="inferred from homology"/>
<accession>A0A3D8TVE4</accession>
<dbReference type="Gene3D" id="3.10.20.30">
    <property type="match status" value="1"/>
</dbReference>
<dbReference type="CDD" id="cd01668">
    <property type="entry name" value="TGS_RSH"/>
    <property type="match status" value="1"/>
</dbReference>
<comment type="similarity">
    <text evidence="9">Belongs to the relA/spoT family.</text>
</comment>
<dbReference type="Proteomes" id="UP000257055">
    <property type="component" value="Unassembled WGS sequence"/>
</dbReference>
<dbReference type="FunFam" id="3.10.20.30:FF:000002">
    <property type="entry name" value="GTP pyrophosphokinase (RelA/SpoT)"/>
    <property type="match status" value="1"/>
</dbReference>
<evidence type="ECO:0000259" key="11">
    <source>
        <dbReference type="PROSITE" id="PS51671"/>
    </source>
</evidence>
<dbReference type="SUPFAM" id="SSF81301">
    <property type="entry name" value="Nucleotidyltransferase"/>
    <property type="match status" value="1"/>
</dbReference>
<comment type="function">
    <text evidence="9">In eubacteria ppGpp (guanosine 3'-diphosphate 5'-diphosphate) is a mediator of the stringent response that coordinates a variety of cellular activities in response to changes in nutritional abundance.</text>
</comment>
<evidence type="ECO:0000256" key="8">
    <source>
        <dbReference type="ARBA" id="ARBA00048244"/>
    </source>
</evidence>
<evidence type="ECO:0000256" key="5">
    <source>
        <dbReference type="ARBA" id="ARBA00029754"/>
    </source>
</evidence>
<comment type="catalytic activity">
    <reaction evidence="8">
        <text>GTP + ATP = guanosine 3'-diphosphate 5'-triphosphate + AMP</text>
        <dbReference type="Rhea" id="RHEA:22088"/>
        <dbReference type="ChEBI" id="CHEBI:30616"/>
        <dbReference type="ChEBI" id="CHEBI:37565"/>
        <dbReference type="ChEBI" id="CHEBI:142410"/>
        <dbReference type="ChEBI" id="CHEBI:456215"/>
        <dbReference type="EC" id="2.7.6.5"/>
    </reaction>
</comment>
<dbReference type="GO" id="GO:0005525">
    <property type="term" value="F:GTP binding"/>
    <property type="evidence" value="ECO:0007669"/>
    <property type="project" value="UniProtKB-KW"/>
</dbReference>
<dbReference type="SMART" id="SM00954">
    <property type="entry name" value="RelA_SpoT"/>
    <property type="match status" value="1"/>
</dbReference>
<dbReference type="PROSITE" id="PS51831">
    <property type="entry name" value="HD"/>
    <property type="match status" value="1"/>
</dbReference>
<dbReference type="UniPathway" id="UPA00908">
    <property type="reaction ID" value="UER00884"/>
</dbReference>
<organism evidence="14 15">
    <name type="scientific">Listeria kieliensis</name>
    <dbReference type="NCBI Taxonomy" id="1621700"/>
    <lineage>
        <taxon>Bacteria</taxon>
        <taxon>Bacillati</taxon>
        <taxon>Bacillota</taxon>
        <taxon>Bacilli</taxon>
        <taxon>Bacillales</taxon>
        <taxon>Listeriaceae</taxon>
        <taxon>Listeria</taxon>
    </lineage>
</organism>
<evidence type="ECO:0000313" key="15">
    <source>
        <dbReference type="Proteomes" id="UP000257055"/>
    </source>
</evidence>
<evidence type="ECO:0000256" key="10">
    <source>
        <dbReference type="SAM" id="Coils"/>
    </source>
</evidence>
<dbReference type="Pfam" id="PF02824">
    <property type="entry name" value="TGS"/>
    <property type="match status" value="1"/>
</dbReference>
<name>A0A3D8TVE4_9LIST</name>
<evidence type="ECO:0000259" key="13">
    <source>
        <dbReference type="PROSITE" id="PS51880"/>
    </source>
</evidence>
<evidence type="ECO:0000256" key="7">
    <source>
        <dbReference type="ARBA" id="ARBA00033308"/>
    </source>
</evidence>
<dbReference type="NCBIfam" id="TIGR00691">
    <property type="entry name" value="spoT_relA"/>
    <property type="match status" value="1"/>
</dbReference>
<dbReference type="CDD" id="cd00077">
    <property type="entry name" value="HDc"/>
    <property type="match status" value="1"/>
</dbReference>
<dbReference type="Gene3D" id="1.10.3210.10">
    <property type="entry name" value="Hypothetical protein af1432"/>
    <property type="match status" value="1"/>
</dbReference>
<dbReference type="SUPFAM" id="SSF109604">
    <property type="entry name" value="HD-domain/PDEase-like"/>
    <property type="match status" value="1"/>
</dbReference>
<keyword evidence="10" id="KW-0175">Coiled coil</keyword>
<dbReference type="PANTHER" id="PTHR21262">
    <property type="entry name" value="GUANOSINE-3',5'-BIS DIPHOSPHATE 3'-PYROPHOSPHOHYDROLASE"/>
    <property type="match status" value="1"/>
</dbReference>
<feature type="domain" description="TGS" evidence="13">
    <location>
        <begin position="392"/>
        <end position="453"/>
    </location>
</feature>
<dbReference type="EMBL" id="LARY01000001">
    <property type="protein sequence ID" value="RDX02852.1"/>
    <property type="molecule type" value="Genomic_DNA"/>
</dbReference>
<dbReference type="InterPro" id="IPR007685">
    <property type="entry name" value="RelA_SpoT"/>
</dbReference>
<evidence type="ECO:0000256" key="1">
    <source>
        <dbReference type="ARBA" id="ARBA00004976"/>
    </source>
</evidence>
<dbReference type="GO" id="GO:0005886">
    <property type="term" value="C:plasma membrane"/>
    <property type="evidence" value="ECO:0007669"/>
    <property type="project" value="TreeGrafter"/>
</dbReference>
<dbReference type="Pfam" id="PF13291">
    <property type="entry name" value="ACT_4"/>
    <property type="match status" value="1"/>
</dbReference>
<dbReference type="PROSITE" id="PS51671">
    <property type="entry name" value="ACT"/>
    <property type="match status" value="1"/>
</dbReference>
<evidence type="ECO:0000256" key="6">
    <source>
        <dbReference type="ARBA" id="ARBA00032407"/>
    </source>
</evidence>
<feature type="domain" description="HD" evidence="12">
    <location>
        <begin position="50"/>
        <end position="149"/>
    </location>
</feature>
<dbReference type="AlphaFoldDB" id="A0A3D8TVE4"/>